<keyword evidence="3" id="KW-1185">Reference proteome</keyword>
<gene>
    <name evidence="2" type="ORF">M8C21_018136</name>
</gene>
<evidence type="ECO:0000256" key="1">
    <source>
        <dbReference type="SAM" id="MobiDB-lite"/>
    </source>
</evidence>
<accession>A0AAD5CQ09</accession>
<name>A0AAD5CQ09_AMBAR</name>
<sequence length="1277" mass="142351">RFDGSVFDLLQRGYRHIGAYRYIRGSKVCLEKISSSGDGYWSIRTLNSGSGSFKDNTMRASTISSRRRRVVSCEKCGGRPVVDGKSSSGCLLSAVLELTSLINSDFTWTKISKGCRSSSRRPRTSTSNTISLDCGELLTGGSTDLEMPVSESEKLGVSVLECRFSEKAEHIPIKKRRYLFKPSSPTCNITANPPLEGTERHETSPKLNANADSVSDTSGVLADMCESGSKDHKLDQNKLVKDDDFSGISILAAAACSNSLGAETDQCEGSRVLSSVNLAVPENVEFNENNVKKEPDSHTSTTPSNIEESTVNNSSSDAPLASAVSETIQEQDIQKSPARDVRFSWDLNTVMDAWEEPSVNEHVISASDAATENATKSVEEKKDAYTNDSSGNIPVELKNLSHESKELKVEKREPLTHDFEIAQSSVVVKKENMHDKHTDSVSDDIPGTFSKWANLSGQSSGGFDSSQAVNTKLSMDCSIPPGFDNRFNLHASKENVGVATEHELSLDTATCMKNEPHQSGVSSNKVDDEDMTKMELTSTVVATEDTVNKEDTEQPAAVSSMHDPSHSDADIGFGYGNSQSDNRAASGIEKDKVDEGFDSQYEDGELRESTINAWKGYGLIEGQNEYDMNKIEDGLAPSIVDANETSSQNVHANSTAVEGSTELGTGKEADLTPSAVLTEKLHSGDAALSGSKPNDIIDQEKSRRQDFVQQHAARQSDEWKMNVSGWDRLPEDHKTNSNNFTRTRNFTARKFSYREEQKDRFDTEDVEMKAESSRFYRKESLTRVGGPSTRDVFLSRDRFQTQRCSSKDGDGLNSRLERESGALRSFGRGRYSPPNRPSGRGLWNRSPERSREGGPSFHRSILEDSRAMDTMINDGGMELTDTGRHSGSYVPRRHFRSRSPMNQEAIEFRARLGLRPTGDTGHDRFVSLSRGRGRGRSSMRYGSRLDDEGLRGRYHGPTSDECDEFMTEYSHPFPRGRRCYSPIERRGTNNSYQHHQSGSRSPSRPRTRSPIGNSGFRRRSRSPVFRPDGRIRRPRSPTYRDHPSEYNSGPRNNNSSPPSSRWVSYKERPVFNRSPPPGRADGPPGERFSFYDSSRKPKQNEYYRSGHSGRFSDVNEGGRGRPRYVSNDDDRPNNSYRRGGFVRRYNMDGPAKRFQYEDEDEFGRAFDARDRHALEQHARSNANSNPNTKPSSDGTDSRFRDFPRRQRDDGGEFKRRSREGKDPKVENEQVTNDFERRPKDVKDQSTTTTTTSTTNLDSVIPNDVVKEGDNKPTSGSN</sequence>
<dbReference type="EMBL" id="JAMZMK010007333">
    <property type="protein sequence ID" value="KAI7745170.1"/>
    <property type="molecule type" value="Genomic_DNA"/>
</dbReference>
<feature type="region of interest" description="Disordered" evidence="1">
    <location>
        <begin position="646"/>
        <end position="668"/>
    </location>
</feature>
<feature type="region of interest" description="Disordered" evidence="1">
    <location>
        <begin position="192"/>
        <end position="215"/>
    </location>
</feature>
<feature type="region of interest" description="Disordered" evidence="1">
    <location>
        <begin position="801"/>
        <end position="894"/>
    </location>
</feature>
<comment type="caution">
    <text evidence="2">The sequence shown here is derived from an EMBL/GenBank/DDBJ whole genome shotgun (WGS) entry which is preliminary data.</text>
</comment>
<proteinExistence type="predicted"/>
<feature type="compositionally biased region" description="Low complexity" evidence="1">
    <location>
        <begin position="1047"/>
        <end position="1061"/>
    </location>
</feature>
<dbReference type="AlphaFoldDB" id="A0AAD5CQ09"/>
<feature type="compositionally biased region" description="Low complexity" evidence="1">
    <location>
        <begin position="1245"/>
        <end position="1254"/>
    </location>
</feature>
<dbReference type="PANTHER" id="PTHR34536">
    <property type="entry name" value="DENTIN SIALOPHOSPHOPROTEIN-LIKE PROTEIN"/>
    <property type="match status" value="1"/>
</dbReference>
<reference evidence="2" key="1">
    <citation type="submission" date="2022-06" db="EMBL/GenBank/DDBJ databases">
        <title>Uncovering the hologenomic basis of an extraordinary plant invasion.</title>
        <authorList>
            <person name="Bieker V.C."/>
            <person name="Martin M.D."/>
            <person name="Gilbert T."/>
            <person name="Hodgins K."/>
            <person name="Battlay P."/>
            <person name="Petersen B."/>
            <person name="Wilson J."/>
        </authorList>
    </citation>
    <scope>NUCLEOTIDE SEQUENCE</scope>
    <source>
        <strain evidence="2">AA19_3_7</strain>
        <tissue evidence="2">Leaf</tissue>
    </source>
</reference>
<feature type="region of interest" description="Disordered" evidence="1">
    <location>
        <begin position="285"/>
        <end position="335"/>
    </location>
</feature>
<feature type="compositionally biased region" description="Basic and acidic residues" evidence="1">
    <location>
        <begin position="1150"/>
        <end position="1178"/>
    </location>
</feature>
<feature type="compositionally biased region" description="Polar residues" evidence="1">
    <location>
        <begin position="298"/>
        <end position="317"/>
    </location>
</feature>
<feature type="non-terminal residue" evidence="2">
    <location>
        <position position="1277"/>
    </location>
</feature>
<protein>
    <submittedName>
        <fullName evidence="2">Uncharacterized protein</fullName>
    </submittedName>
</protein>
<feature type="compositionally biased region" description="Polar residues" evidence="1">
    <location>
        <begin position="1179"/>
        <end position="1194"/>
    </location>
</feature>
<feature type="region of interest" description="Disordered" evidence="1">
    <location>
        <begin position="919"/>
        <end position="1277"/>
    </location>
</feature>
<dbReference type="Proteomes" id="UP001206925">
    <property type="component" value="Unassembled WGS sequence"/>
</dbReference>
<feature type="compositionally biased region" description="Polar residues" evidence="1">
    <location>
        <begin position="646"/>
        <end position="658"/>
    </location>
</feature>
<feature type="compositionally biased region" description="Polar residues" evidence="1">
    <location>
        <begin position="988"/>
        <end position="998"/>
    </location>
</feature>
<feature type="compositionally biased region" description="Polar residues" evidence="1">
    <location>
        <begin position="205"/>
        <end position="215"/>
    </location>
</feature>
<organism evidence="2 3">
    <name type="scientific">Ambrosia artemisiifolia</name>
    <name type="common">Common ragweed</name>
    <dbReference type="NCBI Taxonomy" id="4212"/>
    <lineage>
        <taxon>Eukaryota</taxon>
        <taxon>Viridiplantae</taxon>
        <taxon>Streptophyta</taxon>
        <taxon>Embryophyta</taxon>
        <taxon>Tracheophyta</taxon>
        <taxon>Spermatophyta</taxon>
        <taxon>Magnoliopsida</taxon>
        <taxon>eudicotyledons</taxon>
        <taxon>Gunneridae</taxon>
        <taxon>Pentapetalae</taxon>
        <taxon>asterids</taxon>
        <taxon>campanulids</taxon>
        <taxon>Asterales</taxon>
        <taxon>Asteraceae</taxon>
        <taxon>Asteroideae</taxon>
        <taxon>Heliantheae alliance</taxon>
        <taxon>Heliantheae</taxon>
        <taxon>Ambrosia</taxon>
    </lineage>
</organism>
<feature type="compositionally biased region" description="Basic and acidic residues" evidence="1">
    <location>
        <begin position="1195"/>
        <end position="1243"/>
    </location>
</feature>
<dbReference type="PANTHER" id="PTHR34536:SF18">
    <property type="match status" value="1"/>
</dbReference>
<evidence type="ECO:0000313" key="2">
    <source>
        <dbReference type="EMBL" id="KAI7745170.1"/>
    </source>
</evidence>
<evidence type="ECO:0000313" key="3">
    <source>
        <dbReference type="Proteomes" id="UP001206925"/>
    </source>
</evidence>
<feature type="compositionally biased region" description="Basic and acidic residues" evidence="1">
    <location>
        <begin position="801"/>
        <end position="821"/>
    </location>
</feature>
<feature type="compositionally biased region" description="Low complexity" evidence="1">
    <location>
        <begin position="999"/>
        <end position="1010"/>
    </location>
</feature>